<accession>A0A1R4LQD2</accession>
<keyword evidence="2" id="KW-1185">Reference proteome</keyword>
<dbReference type="AlphaFoldDB" id="A0A1R4LQD2"/>
<protein>
    <submittedName>
        <fullName evidence="1">Uncharacterized protein</fullName>
    </submittedName>
</protein>
<gene>
    <name evidence="1" type="ORF">VR7878_03005</name>
</gene>
<dbReference type="STRING" id="1123498.VR7878_03005"/>
<dbReference type="Proteomes" id="UP000188276">
    <property type="component" value="Unassembled WGS sequence"/>
</dbReference>
<evidence type="ECO:0000313" key="2">
    <source>
        <dbReference type="Proteomes" id="UP000188276"/>
    </source>
</evidence>
<organism evidence="1 2">
    <name type="scientific">Vibrio ruber (strain DSM 16370 / JCM 11486 / BCRC 17186 / CECT 7878 / LMG 23124 / VR1)</name>
    <dbReference type="NCBI Taxonomy" id="1123498"/>
    <lineage>
        <taxon>Bacteria</taxon>
        <taxon>Pseudomonadati</taxon>
        <taxon>Pseudomonadota</taxon>
        <taxon>Gammaproteobacteria</taxon>
        <taxon>Vibrionales</taxon>
        <taxon>Vibrionaceae</taxon>
        <taxon>Vibrio</taxon>
    </lineage>
</organism>
<sequence length="42" mass="5138">MVHPYLHQNEYYFYIACFSLQEHKMYQLMKHVLLGAQHHCKG</sequence>
<name>A0A1R4LQD2_VIBR1</name>
<proteinExistence type="predicted"/>
<reference evidence="2" key="1">
    <citation type="submission" date="2017-02" db="EMBL/GenBank/DDBJ databases">
        <authorList>
            <person name="Rodrigo-Torres L."/>
            <person name="Arahal R.D."/>
            <person name="Lucena T."/>
        </authorList>
    </citation>
    <scope>NUCLEOTIDE SEQUENCE [LARGE SCALE GENOMIC DNA]</scope>
    <source>
        <strain evidence="2">CECT 7878</strain>
    </source>
</reference>
<evidence type="ECO:0000313" key="1">
    <source>
        <dbReference type="EMBL" id="SJN58725.1"/>
    </source>
</evidence>
<dbReference type="EMBL" id="FULE01000043">
    <property type="protein sequence ID" value="SJN58725.1"/>
    <property type="molecule type" value="Genomic_DNA"/>
</dbReference>